<dbReference type="GO" id="GO:0005875">
    <property type="term" value="C:microtubule associated complex"/>
    <property type="evidence" value="ECO:0007669"/>
    <property type="project" value="TreeGrafter"/>
</dbReference>
<dbReference type="GO" id="GO:0051231">
    <property type="term" value="P:spindle elongation"/>
    <property type="evidence" value="ECO:0007669"/>
    <property type="project" value="TreeGrafter"/>
</dbReference>
<dbReference type="GO" id="GO:0005524">
    <property type="term" value="F:ATP binding"/>
    <property type="evidence" value="ECO:0007669"/>
    <property type="project" value="InterPro"/>
</dbReference>
<evidence type="ECO:0000313" key="5">
    <source>
        <dbReference type="EMBL" id="KAK7843533.1"/>
    </source>
</evidence>
<keyword evidence="1" id="KW-0505">Motor protein</keyword>
<evidence type="ECO:0000313" key="6">
    <source>
        <dbReference type="Proteomes" id="UP000237347"/>
    </source>
</evidence>
<dbReference type="InterPro" id="IPR001752">
    <property type="entry name" value="Kinesin_motor_dom"/>
</dbReference>
<accession>A0AAW0J4J8</accession>
<reference evidence="4" key="3">
    <citation type="submission" date="2023-07" db="EMBL/GenBank/DDBJ databases">
        <title>An improved reference 1 genome and first organelle genomes of Quercus suber.</title>
        <authorList>
            <consortium name="Genosuber Consortium"/>
            <person name="Usie A."/>
            <person name="Serra O."/>
            <person name="Barros P."/>
        </authorList>
    </citation>
    <scope>NUCLEOTIDE SEQUENCE</scope>
    <source>
        <strain evidence="4">HL8</strain>
        <tissue evidence="4">Leaves</tissue>
    </source>
</reference>
<sequence>MENSEARSSQRVRVVVSIRPLITSELGCTDCISVVHGEPLPQVQIGSEFFIFDYVCGSTGSPCSTLYDDCISPLVDALFRGHNATVLAYG</sequence>
<comment type="caution">
    <text evidence="4">The sequence shown here is derived from an EMBL/GenBank/DDBJ whole genome shotgun (WGS) entry which is preliminary data.</text>
</comment>
<feature type="domain" description="Kinesin motor" evidence="3">
    <location>
        <begin position="11"/>
        <end position="90"/>
    </location>
</feature>
<dbReference type="GO" id="GO:0003777">
    <property type="term" value="F:microtubule motor activity"/>
    <property type="evidence" value="ECO:0007669"/>
    <property type="project" value="InterPro"/>
</dbReference>
<name>A0AAW0J4J8_QUESU</name>
<dbReference type="EMBL" id="PKMF04000695">
    <property type="protein sequence ID" value="KAK7821642.1"/>
    <property type="molecule type" value="Genomic_DNA"/>
</dbReference>
<dbReference type="InterPro" id="IPR027640">
    <property type="entry name" value="Kinesin-like_fam"/>
</dbReference>
<dbReference type="AlphaFoldDB" id="A0AAW0J4J8"/>
<dbReference type="Gene3D" id="3.40.850.10">
    <property type="entry name" value="Kinesin motor domain"/>
    <property type="match status" value="1"/>
</dbReference>
<dbReference type="PANTHER" id="PTHR47969:SF6">
    <property type="entry name" value="KINESIN-LIKE PROTEIN KIN-4C"/>
    <property type="match status" value="1"/>
</dbReference>
<comment type="similarity">
    <text evidence="2">Belongs to the TRAFAC class myosin-kinesin ATPase superfamily. Kinesin family.</text>
</comment>
<dbReference type="InterPro" id="IPR027417">
    <property type="entry name" value="P-loop_NTPase"/>
</dbReference>
<protein>
    <submittedName>
        <fullName evidence="4">Kinesin-like protein kin-4c</fullName>
    </submittedName>
</protein>
<reference evidence="4 6" key="2">
    <citation type="journal article" date="2018" name="Sci. Data">
        <title>The draft genome sequence of cork oak.</title>
        <authorList>
            <person name="Ramos A.M."/>
            <person name="Usie A."/>
            <person name="Barbosa P."/>
            <person name="Barros P.M."/>
            <person name="Capote T."/>
            <person name="Chaves I."/>
            <person name="Simoes F."/>
            <person name="Abreu I."/>
            <person name="Carrasquinho I."/>
            <person name="Faro C."/>
            <person name="Guimaraes J.B."/>
            <person name="Mendonca D."/>
            <person name="Nobrega F."/>
            <person name="Rodrigues L."/>
            <person name="Saibo N.J.M."/>
            <person name="Varela M.C."/>
            <person name="Egas C."/>
            <person name="Matos J."/>
            <person name="Miguel C.M."/>
            <person name="Oliveira M.M."/>
            <person name="Ricardo C.P."/>
            <person name="Goncalves S."/>
        </authorList>
    </citation>
    <scope>NUCLEOTIDE SEQUENCE [LARGE SCALE GENOMIC DNA]</scope>
    <source>
        <strain evidence="6">cv. HL8</strain>
        <strain evidence="4">HL8</strain>
    </source>
</reference>
<dbReference type="Proteomes" id="UP000237347">
    <property type="component" value="Unassembled WGS sequence"/>
</dbReference>
<evidence type="ECO:0000256" key="2">
    <source>
        <dbReference type="PROSITE-ProRule" id="PRU00283"/>
    </source>
</evidence>
<reference evidence="4" key="1">
    <citation type="submission" date="2017-12" db="EMBL/GenBank/DDBJ databases">
        <authorList>
            <person name="Barbosa P."/>
            <person name="Usie A."/>
            <person name="Ramos A.M."/>
        </authorList>
    </citation>
    <scope>NUCLEOTIDE SEQUENCE</scope>
    <source>
        <strain evidence="4">HL8</strain>
        <tissue evidence="4">Leaves</tissue>
    </source>
</reference>
<comment type="caution">
    <text evidence="2">Lacks conserved residue(s) required for the propagation of feature annotation.</text>
</comment>
<keyword evidence="6" id="KW-1185">Reference proteome</keyword>
<dbReference type="SUPFAM" id="SSF52540">
    <property type="entry name" value="P-loop containing nucleoside triphosphate hydrolases"/>
    <property type="match status" value="1"/>
</dbReference>
<evidence type="ECO:0000313" key="4">
    <source>
        <dbReference type="EMBL" id="KAK7821642.1"/>
    </source>
</evidence>
<dbReference type="InterPro" id="IPR036961">
    <property type="entry name" value="Kinesin_motor_dom_sf"/>
</dbReference>
<dbReference type="PANTHER" id="PTHR47969">
    <property type="entry name" value="CHROMOSOME-ASSOCIATED KINESIN KIF4A-RELATED"/>
    <property type="match status" value="1"/>
</dbReference>
<evidence type="ECO:0000256" key="1">
    <source>
        <dbReference type="ARBA" id="ARBA00023175"/>
    </source>
</evidence>
<gene>
    <name evidence="4" type="primary">KIN4C_4</name>
    <name evidence="5" type="synonym">KIN4C_1</name>
    <name evidence="5" type="ORF">CFP56_012412</name>
    <name evidence="4" type="ORF">CFP56_037527</name>
</gene>
<dbReference type="GO" id="GO:0007018">
    <property type="term" value="P:microtubule-based movement"/>
    <property type="evidence" value="ECO:0007669"/>
    <property type="project" value="InterPro"/>
</dbReference>
<proteinExistence type="inferred from homology"/>
<evidence type="ECO:0000259" key="3">
    <source>
        <dbReference type="PROSITE" id="PS50067"/>
    </source>
</evidence>
<dbReference type="PROSITE" id="PS50067">
    <property type="entry name" value="KINESIN_MOTOR_2"/>
    <property type="match status" value="1"/>
</dbReference>
<organism evidence="4 6">
    <name type="scientific">Quercus suber</name>
    <name type="common">Cork oak</name>
    <dbReference type="NCBI Taxonomy" id="58331"/>
    <lineage>
        <taxon>Eukaryota</taxon>
        <taxon>Viridiplantae</taxon>
        <taxon>Streptophyta</taxon>
        <taxon>Embryophyta</taxon>
        <taxon>Tracheophyta</taxon>
        <taxon>Spermatophyta</taxon>
        <taxon>Magnoliopsida</taxon>
        <taxon>eudicotyledons</taxon>
        <taxon>Gunneridae</taxon>
        <taxon>Pentapetalae</taxon>
        <taxon>rosids</taxon>
        <taxon>fabids</taxon>
        <taxon>Fagales</taxon>
        <taxon>Fagaceae</taxon>
        <taxon>Quercus</taxon>
    </lineage>
</organism>
<dbReference type="GO" id="GO:0007052">
    <property type="term" value="P:mitotic spindle organization"/>
    <property type="evidence" value="ECO:0007669"/>
    <property type="project" value="TreeGrafter"/>
</dbReference>
<dbReference type="GO" id="GO:0008017">
    <property type="term" value="F:microtubule binding"/>
    <property type="evidence" value="ECO:0007669"/>
    <property type="project" value="InterPro"/>
</dbReference>
<dbReference type="EMBL" id="PKMF04000201">
    <property type="protein sequence ID" value="KAK7843533.1"/>
    <property type="molecule type" value="Genomic_DNA"/>
</dbReference>